<feature type="transmembrane region" description="Helical" evidence="2">
    <location>
        <begin position="198"/>
        <end position="217"/>
    </location>
</feature>
<dbReference type="Pfam" id="PF09335">
    <property type="entry name" value="VTT_dom"/>
    <property type="match status" value="1"/>
</dbReference>
<feature type="domain" description="VTT" evidence="3">
    <location>
        <begin position="110"/>
        <end position="221"/>
    </location>
</feature>
<evidence type="ECO:0000313" key="6">
    <source>
        <dbReference type="Proteomes" id="UP000467124"/>
    </source>
</evidence>
<evidence type="ECO:0000256" key="1">
    <source>
        <dbReference type="SAM" id="MobiDB-lite"/>
    </source>
</evidence>
<sequence>MMTTTPAPRSDSDRSGDDRPTREQALKAAEQAWMEHEQELGREALRSLKPWKGKAQRQDKVLLTVALLLPALLLLTLPLRPLFIADHPLALALITGSHAAVGAASAFIGVGQGGALWVVILAGVIGKIKIDWIFWWLGRRWGRGIVNFLIQGERGRRFADRLETMNPWVMRALVPLSYLPGVPAGITHVIAGANGMRLHVYMLLNALGAAFVTSIVALVGHSSGQTGVDVVLLIDKYALWIMLALIFGMALYPTFTASRDQKARKTAALEKAATEYDAETARLEAEGRSTESTIAPTAPTGEENPR</sequence>
<proteinExistence type="predicted"/>
<reference evidence="4 7" key="2">
    <citation type="submission" date="2024-01" db="EMBL/GenBank/DDBJ databases">
        <title>Genome mining of biosynthetic gene clusters to explore secondary metabolites of Streptomyces sp.</title>
        <authorList>
            <person name="Baig A."/>
            <person name="Ajitkumar Shintre N."/>
            <person name="Kumar H."/>
            <person name="Anbarasu A."/>
            <person name="Ramaiah S."/>
        </authorList>
    </citation>
    <scope>NUCLEOTIDE SEQUENCE [LARGE SCALE GENOMIC DNA]</scope>
    <source>
        <strain evidence="4 7">A01</strain>
    </source>
</reference>
<dbReference type="AlphaFoldDB" id="A0A7K2IS17"/>
<dbReference type="RefSeq" id="WP_161110873.1">
    <property type="nucleotide sequence ID" value="NZ_JAYMRS010000016.1"/>
</dbReference>
<keyword evidence="2" id="KW-0472">Membrane</keyword>
<reference evidence="5 6" key="1">
    <citation type="journal article" date="2019" name="Nat. Commun.">
        <title>The antimicrobial potential of Streptomyces from insect microbiomes.</title>
        <authorList>
            <person name="Chevrette M.G."/>
            <person name="Carlson C.M."/>
            <person name="Ortega H.E."/>
            <person name="Thomas C."/>
            <person name="Ananiev G.E."/>
            <person name="Barns K.J."/>
            <person name="Book A.J."/>
            <person name="Cagnazzo J."/>
            <person name="Carlos C."/>
            <person name="Flanigan W."/>
            <person name="Grubbs K.J."/>
            <person name="Horn H.A."/>
            <person name="Hoffmann F.M."/>
            <person name="Klassen J.L."/>
            <person name="Knack J.J."/>
            <person name="Lewin G.R."/>
            <person name="McDonald B.R."/>
            <person name="Muller L."/>
            <person name="Melo W.G.P."/>
            <person name="Pinto-Tomas A.A."/>
            <person name="Schmitz A."/>
            <person name="Wendt-Pienkowski E."/>
            <person name="Wildman S."/>
            <person name="Zhao M."/>
            <person name="Zhang F."/>
            <person name="Bugni T.S."/>
            <person name="Andes D.R."/>
            <person name="Pupo M.T."/>
            <person name="Currie C.R."/>
        </authorList>
    </citation>
    <scope>NUCLEOTIDE SEQUENCE [LARGE SCALE GENOMIC DNA]</scope>
    <source>
        <strain evidence="5 6">SID5840</strain>
    </source>
</reference>
<protein>
    <submittedName>
        <fullName evidence="5">DedA family protein</fullName>
    </submittedName>
    <submittedName>
        <fullName evidence="4">VTT domain-containing protein</fullName>
    </submittedName>
</protein>
<dbReference type="Proteomes" id="UP000467124">
    <property type="component" value="Unassembled WGS sequence"/>
</dbReference>
<feature type="transmembrane region" description="Helical" evidence="2">
    <location>
        <begin position="61"/>
        <end position="83"/>
    </location>
</feature>
<evidence type="ECO:0000313" key="5">
    <source>
        <dbReference type="EMBL" id="MYR32731.1"/>
    </source>
</evidence>
<dbReference type="Proteomes" id="UP001585053">
    <property type="component" value="Unassembled WGS sequence"/>
</dbReference>
<keyword evidence="7" id="KW-1185">Reference proteome</keyword>
<keyword evidence="2" id="KW-1133">Transmembrane helix</keyword>
<comment type="caution">
    <text evidence="5">The sequence shown here is derived from an EMBL/GenBank/DDBJ whole genome shotgun (WGS) entry which is preliminary data.</text>
</comment>
<feature type="region of interest" description="Disordered" evidence="1">
    <location>
        <begin position="1"/>
        <end position="29"/>
    </location>
</feature>
<evidence type="ECO:0000313" key="7">
    <source>
        <dbReference type="Proteomes" id="UP001585053"/>
    </source>
</evidence>
<evidence type="ECO:0000256" key="2">
    <source>
        <dbReference type="SAM" id="Phobius"/>
    </source>
</evidence>
<feature type="region of interest" description="Disordered" evidence="1">
    <location>
        <begin position="280"/>
        <end position="306"/>
    </location>
</feature>
<dbReference type="EMBL" id="JAYMRS010000016">
    <property type="protein sequence ID" value="MFB8770928.1"/>
    <property type="molecule type" value="Genomic_DNA"/>
</dbReference>
<feature type="compositionally biased region" description="Basic and acidic residues" evidence="1">
    <location>
        <begin position="280"/>
        <end position="289"/>
    </location>
</feature>
<dbReference type="EMBL" id="WWHY01000001">
    <property type="protein sequence ID" value="MYR32731.1"/>
    <property type="molecule type" value="Genomic_DNA"/>
</dbReference>
<accession>A0A7K2IS17</accession>
<evidence type="ECO:0000313" key="4">
    <source>
        <dbReference type="EMBL" id="MFB8770928.1"/>
    </source>
</evidence>
<name>A0A7K2IS17_9ACTN</name>
<evidence type="ECO:0000259" key="3">
    <source>
        <dbReference type="Pfam" id="PF09335"/>
    </source>
</evidence>
<dbReference type="InterPro" id="IPR032816">
    <property type="entry name" value="VTT_dom"/>
</dbReference>
<organism evidence="5 6">
    <name type="scientific">Nocardiopsis alba</name>
    <dbReference type="NCBI Taxonomy" id="53437"/>
    <lineage>
        <taxon>Bacteria</taxon>
        <taxon>Bacillati</taxon>
        <taxon>Actinomycetota</taxon>
        <taxon>Actinomycetes</taxon>
        <taxon>Streptosporangiales</taxon>
        <taxon>Nocardiopsidaceae</taxon>
        <taxon>Nocardiopsis</taxon>
    </lineage>
</organism>
<gene>
    <name evidence="5" type="ORF">GTW20_10695</name>
    <name evidence="4" type="ORF">VSQ78_24770</name>
</gene>
<feature type="compositionally biased region" description="Basic and acidic residues" evidence="1">
    <location>
        <begin position="10"/>
        <end position="25"/>
    </location>
</feature>
<feature type="transmembrane region" description="Helical" evidence="2">
    <location>
        <begin position="237"/>
        <end position="255"/>
    </location>
</feature>
<keyword evidence="2" id="KW-0812">Transmembrane</keyword>